<dbReference type="Pfam" id="PF00535">
    <property type="entry name" value="Glycos_transf_2"/>
    <property type="match status" value="1"/>
</dbReference>
<dbReference type="STRING" id="1886670.PTI45_01057"/>
<comment type="caution">
    <text evidence="2">The sequence shown here is derived from an EMBL/GenBank/DDBJ whole genome shotgun (WGS) entry which is preliminary data.</text>
</comment>
<dbReference type="Gene3D" id="3.90.550.10">
    <property type="entry name" value="Spore Coat Polysaccharide Biosynthesis Protein SpsA, Chain A"/>
    <property type="match status" value="1"/>
</dbReference>
<feature type="domain" description="Glycosyltransferase 2-like" evidence="1">
    <location>
        <begin position="294"/>
        <end position="417"/>
    </location>
</feature>
<sequence>MNSSKDSQLKKMIDNEIKYIEEEKAVKTANEIYDLYTKLVEKIESKMYQNSPKIKAQVYVSFAYFLFSVAEYDYFFEMLIQAQNYGYPKDEIEELLWSALIEPNLPEFKEIYNANLQMLESHSYIDSEKIPAFEDLPFWLLPNGNQNEYYMYHKKTKKIQDKIILYQYKSISFVPTTDMLADYLIVENWNWANVFSYGHYAKKMRKESYIVINDILKSFSCLQGTLLTSSMLSHMFFFNTLAELETYIEHSNLSLPRNIINIDTPINSIQKVLDGIHKKRLIKEYRTGDRILLSVCIPSFNRGNRAYQNILSLLETYYDEEIEFIISNNGTQNETKSYYDRISKIDDARLTYFAYEENQGFAINCCKVCELAKGEYIMLLSDEDLIRFENLDKVMNNLYNAKDQLSIMRTSTSSQFNLVNVQANAGKEALGKFMLTSNYMSGFIMKNELLKKHKGIEYVKEHLSTNSACFFYPHMFWEILLCQYGAVRSTNLCLIEEGEAEKTEVPEVQVDGGEVRIPYYATFEGRLEQHKGFAHIFKDLEITKIDVKFFRHMYLMLSNKTLFLITISINTFYKKTDIDVARLYEDMYNALINEDLYNEILGPNNSGYKEDLKIIKQKYIQIKNQLNLNE</sequence>
<dbReference type="Proteomes" id="UP000094578">
    <property type="component" value="Unassembled WGS sequence"/>
</dbReference>
<dbReference type="EMBL" id="MDER01000030">
    <property type="protein sequence ID" value="ODP29574.1"/>
    <property type="molecule type" value="Genomic_DNA"/>
</dbReference>
<gene>
    <name evidence="2" type="ORF">PTI45_01057</name>
</gene>
<dbReference type="CDD" id="cd00761">
    <property type="entry name" value="Glyco_tranf_GTA_type"/>
    <property type="match status" value="1"/>
</dbReference>
<dbReference type="RefSeq" id="WP_069326500.1">
    <property type="nucleotide sequence ID" value="NZ_MDER01000030.1"/>
</dbReference>
<organism evidence="2 3">
    <name type="scientific">Paenibacillus nuruki</name>
    <dbReference type="NCBI Taxonomy" id="1886670"/>
    <lineage>
        <taxon>Bacteria</taxon>
        <taxon>Bacillati</taxon>
        <taxon>Bacillota</taxon>
        <taxon>Bacilli</taxon>
        <taxon>Bacillales</taxon>
        <taxon>Paenibacillaceae</taxon>
        <taxon>Paenibacillus</taxon>
    </lineage>
</organism>
<evidence type="ECO:0000259" key="1">
    <source>
        <dbReference type="Pfam" id="PF00535"/>
    </source>
</evidence>
<keyword evidence="3" id="KW-1185">Reference proteome</keyword>
<name>A0A1E3L7E6_9BACL</name>
<accession>A0A1E3L7E6</accession>
<dbReference type="InterPro" id="IPR029044">
    <property type="entry name" value="Nucleotide-diphossugar_trans"/>
</dbReference>
<evidence type="ECO:0000313" key="3">
    <source>
        <dbReference type="Proteomes" id="UP000094578"/>
    </source>
</evidence>
<evidence type="ECO:0000313" key="2">
    <source>
        <dbReference type="EMBL" id="ODP29574.1"/>
    </source>
</evidence>
<protein>
    <recommendedName>
        <fullName evidence="1">Glycosyltransferase 2-like domain-containing protein</fullName>
    </recommendedName>
</protein>
<reference evidence="2 3" key="1">
    <citation type="submission" date="2016-08" db="EMBL/GenBank/DDBJ databases">
        <title>Genome sequencing of Paenibacillus sp. TI45-13ar, isolated from Korean traditional nuruk.</title>
        <authorList>
            <person name="Kim S.-J."/>
        </authorList>
    </citation>
    <scope>NUCLEOTIDE SEQUENCE [LARGE SCALE GENOMIC DNA]</scope>
    <source>
        <strain evidence="2 3">TI45-13ar</strain>
    </source>
</reference>
<dbReference type="InterPro" id="IPR001173">
    <property type="entry name" value="Glyco_trans_2-like"/>
</dbReference>
<dbReference type="AlphaFoldDB" id="A0A1E3L7E6"/>
<dbReference type="SUPFAM" id="SSF53448">
    <property type="entry name" value="Nucleotide-diphospho-sugar transferases"/>
    <property type="match status" value="1"/>
</dbReference>
<proteinExistence type="predicted"/>